<dbReference type="Gene3D" id="1.10.1070.11">
    <property type="entry name" value="Phosphatidylinositol 3-/4-kinase, catalytic domain"/>
    <property type="match status" value="1"/>
</dbReference>
<feature type="compositionally biased region" description="Basic and acidic residues" evidence="11">
    <location>
        <begin position="1726"/>
        <end position="1738"/>
    </location>
</feature>
<organism evidence="15 16">
    <name type="scientific">Acanthamoeba castellanii (strain ATCC 30010 / Neff)</name>
    <dbReference type="NCBI Taxonomy" id="1257118"/>
    <lineage>
        <taxon>Eukaryota</taxon>
        <taxon>Amoebozoa</taxon>
        <taxon>Discosea</taxon>
        <taxon>Longamoebia</taxon>
        <taxon>Centramoebida</taxon>
        <taxon>Acanthamoebidae</taxon>
        <taxon>Acanthamoeba</taxon>
    </lineage>
</organism>
<keyword evidence="5" id="KW-0547">Nucleotide-binding</keyword>
<dbReference type="SUPFAM" id="SSF56112">
    <property type="entry name" value="Protein kinase-like (PK-like)"/>
    <property type="match status" value="1"/>
</dbReference>
<evidence type="ECO:0000256" key="4">
    <source>
        <dbReference type="ARBA" id="ARBA00022679"/>
    </source>
</evidence>
<dbReference type="EC" id="2.7.11.1" evidence="2"/>
<evidence type="ECO:0000256" key="3">
    <source>
        <dbReference type="ARBA" id="ARBA00022527"/>
    </source>
</evidence>
<dbReference type="Gene3D" id="3.30.1010.10">
    <property type="entry name" value="Phosphatidylinositol 3-kinase Catalytic Subunit, Chain A, domain 4"/>
    <property type="match status" value="1"/>
</dbReference>
<dbReference type="GO" id="GO:0005634">
    <property type="term" value="C:nucleus"/>
    <property type="evidence" value="ECO:0007669"/>
    <property type="project" value="UniProtKB-SubCell"/>
</dbReference>
<evidence type="ECO:0000256" key="7">
    <source>
        <dbReference type="ARBA" id="ARBA00022777"/>
    </source>
</evidence>
<dbReference type="InterPro" id="IPR014009">
    <property type="entry name" value="PIK_FAT"/>
</dbReference>
<dbReference type="InterPro" id="IPR003151">
    <property type="entry name" value="PIK-rel_kinase_FAT"/>
</dbReference>
<dbReference type="EMBL" id="KB007974">
    <property type="protein sequence ID" value="ELR17399.1"/>
    <property type="molecule type" value="Genomic_DNA"/>
</dbReference>
<feature type="domain" description="PI3K/PI4K catalytic" evidence="12">
    <location>
        <begin position="2616"/>
        <end position="2939"/>
    </location>
</feature>
<evidence type="ECO:0000256" key="1">
    <source>
        <dbReference type="ARBA" id="ARBA00004123"/>
    </source>
</evidence>
<dbReference type="GO" id="GO:0005524">
    <property type="term" value="F:ATP binding"/>
    <property type="evidence" value="ECO:0007669"/>
    <property type="project" value="UniProtKB-KW"/>
</dbReference>
<evidence type="ECO:0000256" key="8">
    <source>
        <dbReference type="ARBA" id="ARBA00022840"/>
    </source>
</evidence>
<dbReference type="InterPro" id="IPR018936">
    <property type="entry name" value="PI3/4_kinase_CS"/>
</dbReference>
<feature type="domain" description="FAT" evidence="13">
    <location>
        <begin position="1760"/>
        <end position="2510"/>
    </location>
</feature>
<dbReference type="PROSITE" id="PS50290">
    <property type="entry name" value="PI3_4_KINASE_3"/>
    <property type="match status" value="1"/>
</dbReference>
<sequence length="2990" mass="333395">MLGKHPYLLPPRYHLQGVGSLAMILKGDLSDKPEVEAWTLAGLIGLVKTVQTTYAGDLMESTVPELGLMAHTSLFERAPLKKTESQRRLVDRGTVGMLWQGVWETLVRKMAYYNSGSVELALALMKEILDHDLVDAKLVGESQGELWKASLFNEPAKCGIAAIEFVISFLRRHEIKDAAAEWGGHAEVARGLKKRRYGDPSTDPTAAKDNNGQITQRERLVEWLLLSLNRDTINVRLSKNMLKPISPYLIASAVIALIRPGPSPAIKDPFDEEEVLRSSSQESHPFRRSVAAASLNFSIPDHPALFVGIEDYTGVSLSESQMVERRLAEVYCSRKLYASDQLCATPGGKSAPTKHHFGKNQISVPLRIRLQSSCIELLCGRTDELLGLGRALFDSAQKLKTMGLDKHKLMLVLVEICNLSQVIVILLPLLLSSSAPSSSSSKSADYSLLAVDVERVMTLADSSLAALLDFLATNVPLLTTHPQLLHQLLQRLYSLVGSWAASRSGSPRAVASTGDRPRGISNSATRPEGKTRRAEGTDRTPRGSDASFASSIESASNPLDRYQHLLQPLTAFLISYLDEYCAAVQKQSKESQGQALIATRSHSRSDTVDLDLMEETPVVQSPMRGGRAKQESFGDTSASELASSEMASTPNDDCVLMAARTIAKIATSQLCQSVESIGDVLMELFKLTQIVNFKFELAAHLLDICNSKPALQTSAAPIDKDSMFYDDSVYPPALPLDDARLAGKDLGHETKANYVKKVLTGIRRLTSQPDAFGRESVRRNLLRVVERVIGLLNAKIISSEDHRKFAIKIGTALLKTFVALWENGKISWPTRVALAQCVREFLNLEEEDGEDFSEVFLKLLQDPSYQVRKYMSRAITLFFSLYPHQAQIFNDLSPQLLPISKYHSEEGRVTALLTLGEIACVSPDNEQRILFELCVISGSGAEEKKPAPKAAATTKSSRKGKEKKRDGDDEEDEIEDDDEGGRDEAEEMSDLVAYIIEHIALTLSYPSSQSLLSDHLPFLLGRWCEAKFPLHLFPIHLLNEASLKDFLSHFAAILLPKLVYLTDRDNLELVAQQLAVTPEKLVLQHYPAIFAQTFPLYYAPSKEKKDLGMYICETFLPTFVGAEVVNQLIPKELDTILIKLLDLTKIQLSVEDSESQERSAEKEEEEDEDDSNLYFSADTIKNVLKHLAQGFKVEVVSLFFKTKDRVQKILLHLNQRLATAHRRQDQLRAFRVLKFFVEILGDNACTASVLRDVIHTILRSINNPNLASLSCDLLKQIATLALEKNGKRLGHHLKAIVTSIVPLAQRVNKPGQLEALSVLSLLMKQTQIKDAILHLDPFPESSVFAEINRIYYSMRGEYSLAGEIERFIRTWAGAGTGSMAHKVAASSAISVATKIASLAHLKRLLKTSKTDLTRLLKQAQMPYLGQQQQQAPSSEVASQGAETQQSLIDRLIWELVQLCAPQYDSAIQQMAGECLGELGAVDPYAIAFSFPHDASQSAGGPPGRASKEQQTKAAKISILELLNAYLTDTDVDVLHMASNCLKAVLCTNSGNSALNALSEEIKEELMPYRPSVKNAKPPAFPYALPEIALSTADLWSPHKYNSYNEWVCHVAYALAKHAVKDRMLHLSAPMCLKKPEFAEFLFPFLVMNVICFPDDSTITLTTASSSTASTMSLAAYVSYNLRTYILCDANTNTESIQLTLHTLNVLRKQFMAQGEEPEEPIVTSKKRGDFKAPPEKKGGAKSGCQRFWHTDFWKDFNFLDIARAAQRCSAYLTSLLYVELWCEKEIGQLQLPPDESYSRFLDVHGGGSSAGSSNGSDRMAVVDQDETPPYMELLLGIYSNINEPDSIYGLQRNQSIHSRIKTYEHEHDWSKALGAYDMTLQHSGNRPPLPLCQGLLTSLQRLGHHHLLEVYLRGFAVQYPSHFLDLSEFQYAEAWRTCKWQMDWFRHSVNPLLFTRQSDEGGDDQAQSPSSNSNFHMGSYQCLRSLHDGDQAVFWKNLRKTRLELVRAIGVTSLESTKSVYPALAKLQFLGEIEHAWNLRWGEDKRIDATPSPMTPGTSAGLTLRTKRIPSAVEMDNLLSGWRERLSLMENNFELIEPLLSLGTTLLKILEKGEYLPAQLSTFAQLARKAECFQIASNCIHQDAVSSVSWRLAEARVLWDQGEGDKAISIGKLLTKSLEELYTKHVEVASRGKAKATEKGRPASLDERLLRAYAEATYCTGKWLAETRSESSSTIINDHLQKTVELYQHFDDGNRGRAYFTLARYADGLYGHLVEKLKSSEWAMSQELRKQKERELQQCEKLLETRPKDKDLLRHTIVLRRQCEIDKSENRRLEKDREELLHSAVENYLRCLLSGDKYDIRVMFRLCSLWFNNPSDPTVNFKLSESLQEGLPSRKFVPLIYQIASRIHAAPTEIAKAGASDKRRGKARSVAGKVTKYVGRSKTRAAAAAAGASKGKGKAKQLGDSEEEGDETGGDGGTANFQDVLNTVIEAIAVDHPHHALWQIFALSNGDRVVAAQKSKNRYLVDNDKATAAKDLLNRLRATKHKQLIQEMEKLIGAYIELAFMDVSNYKGETKPIPLLGSVRNVRNLSLVPVPTINYDVSSDANYQGMVTISRFSDTFSLAGGLNLPKIIECIGSDGQYYKQLVKGKSPTPASSDDLRQDAVMQQMFLMVNILLRENPETRKRRLRVRSYKVIPLTPCAGLLEWVQNTIPLGQYLIGTARDYKSGAHVRYRPNDILSADCRKEMQEAATAKKRRKVFDSVLDRFKPVFHHFFLEQFPDPPLWFEHRLNYIRSVASSSILGYVVGLGDRHAQNILIDKATAEVVHIDLGVAFEQGKTLRTPEVVPFRLTRDIVDGMGITGCEGVFRRCCEETMQVLRASHEFLLTIMEVFIHDPLFKWALSPVKALQLQREDNEQNEGIQEVGDAESGGSSGASGNKDAERALLRLKAKLQGYEYGQALSVEGQVKQLVAEAQDPIRLAEMFAGWAPWL</sequence>
<keyword evidence="4" id="KW-0808">Transferase</keyword>
<proteinExistence type="predicted"/>
<evidence type="ECO:0000313" key="16">
    <source>
        <dbReference type="Proteomes" id="UP000011083"/>
    </source>
</evidence>
<feature type="region of interest" description="Disordered" evidence="11">
    <location>
        <begin position="943"/>
        <end position="983"/>
    </location>
</feature>
<feature type="domain" description="FATC" evidence="14">
    <location>
        <begin position="2958"/>
        <end position="2990"/>
    </location>
</feature>
<name>L8GVZ3_ACACF</name>
<dbReference type="Pfam" id="PF25360">
    <property type="entry name" value="TPR_ATM"/>
    <property type="match status" value="1"/>
</dbReference>
<evidence type="ECO:0000313" key="15">
    <source>
        <dbReference type="EMBL" id="ELR17399.1"/>
    </source>
</evidence>
<dbReference type="PANTHER" id="PTHR37079">
    <property type="entry name" value="SERINE/THREONINE-PROTEIN KINASE ATM"/>
    <property type="match status" value="1"/>
</dbReference>
<dbReference type="InterPro" id="IPR000403">
    <property type="entry name" value="PI3/4_kinase_cat_dom"/>
</dbReference>
<dbReference type="InterPro" id="IPR057445">
    <property type="entry name" value="ATM_TPR"/>
</dbReference>
<dbReference type="KEGG" id="acan:ACA1_061390"/>
<dbReference type="PANTHER" id="PTHR37079:SF4">
    <property type="entry name" value="SERINE_THREONINE-PROTEIN KINASE ATM"/>
    <property type="match status" value="1"/>
</dbReference>
<feature type="compositionally biased region" description="Acidic residues" evidence="11">
    <location>
        <begin position="2464"/>
        <end position="2473"/>
    </location>
</feature>
<feature type="region of interest" description="Disordered" evidence="11">
    <location>
        <begin position="504"/>
        <end position="549"/>
    </location>
</feature>
<feature type="region of interest" description="Disordered" evidence="11">
    <location>
        <begin position="2912"/>
        <end position="2937"/>
    </location>
</feature>
<dbReference type="InterPro" id="IPR044107">
    <property type="entry name" value="PIKKc_ATM"/>
</dbReference>
<dbReference type="Pfam" id="PF02260">
    <property type="entry name" value="FATC"/>
    <property type="match status" value="1"/>
</dbReference>
<evidence type="ECO:0000259" key="13">
    <source>
        <dbReference type="PROSITE" id="PS51189"/>
    </source>
</evidence>
<keyword evidence="16" id="KW-1185">Reference proteome</keyword>
<gene>
    <name evidence="15" type="ORF">ACA1_061390</name>
</gene>
<evidence type="ECO:0000259" key="12">
    <source>
        <dbReference type="PROSITE" id="PS50290"/>
    </source>
</evidence>
<keyword evidence="6" id="KW-0227">DNA damage</keyword>
<dbReference type="GO" id="GO:0006281">
    <property type="term" value="P:DNA repair"/>
    <property type="evidence" value="ECO:0007669"/>
    <property type="project" value="InterPro"/>
</dbReference>
<reference evidence="15 16" key="1">
    <citation type="journal article" date="2013" name="Genome Biol.">
        <title>Genome of Acanthamoeba castellanii highlights extensive lateral gene transfer and early evolution of tyrosine kinase signaling.</title>
        <authorList>
            <person name="Clarke M."/>
            <person name="Lohan A.J."/>
            <person name="Liu B."/>
            <person name="Lagkouvardos I."/>
            <person name="Roy S."/>
            <person name="Zafar N."/>
            <person name="Bertelli C."/>
            <person name="Schilde C."/>
            <person name="Kianianmomeni A."/>
            <person name="Burglin T.R."/>
            <person name="Frech C."/>
            <person name="Turcotte B."/>
            <person name="Kopec K.O."/>
            <person name="Synnott J.M."/>
            <person name="Choo C."/>
            <person name="Paponov I."/>
            <person name="Finkler A."/>
            <person name="Soon Heng Tan C."/>
            <person name="Hutchins A.P."/>
            <person name="Weinmeier T."/>
            <person name="Rattei T."/>
            <person name="Chu J.S."/>
            <person name="Gimenez G."/>
            <person name="Irimia M."/>
            <person name="Rigden D.J."/>
            <person name="Fitzpatrick D.A."/>
            <person name="Lorenzo-Morales J."/>
            <person name="Bateman A."/>
            <person name="Chiu C.H."/>
            <person name="Tang P."/>
            <person name="Hegemann P."/>
            <person name="Fromm H."/>
            <person name="Raoult D."/>
            <person name="Greub G."/>
            <person name="Miranda-Saavedra D."/>
            <person name="Chen N."/>
            <person name="Nash P."/>
            <person name="Ginger M.L."/>
            <person name="Horn M."/>
            <person name="Schaap P."/>
            <person name="Caler L."/>
            <person name="Loftus B."/>
        </authorList>
    </citation>
    <scope>NUCLEOTIDE SEQUENCE [LARGE SCALE GENOMIC DNA]</scope>
    <source>
        <strain evidence="15 16">Neff</strain>
    </source>
</reference>
<evidence type="ECO:0000259" key="14">
    <source>
        <dbReference type="PROSITE" id="PS51190"/>
    </source>
</evidence>
<dbReference type="RefSeq" id="XP_004339412.1">
    <property type="nucleotide sequence ID" value="XM_004339364.1"/>
</dbReference>
<dbReference type="CDD" id="cd05171">
    <property type="entry name" value="PIKKc_ATM"/>
    <property type="match status" value="1"/>
</dbReference>
<evidence type="ECO:0000256" key="5">
    <source>
        <dbReference type="ARBA" id="ARBA00022741"/>
    </source>
</evidence>
<dbReference type="InterPro" id="IPR036940">
    <property type="entry name" value="PI3/4_kinase_cat_sf"/>
</dbReference>
<feature type="compositionally biased region" description="Acidic residues" evidence="11">
    <location>
        <begin position="968"/>
        <end position="983"/>
    </location>
</feature>
<keyword evidence="8" id="KW-0067">ATP-binding</keyword>
<evidence type="ECO:0000256" key="6">
    <source>
        <dbReference type="ARBA" id="ARBA00022763"/>
    </source>
</evidence>
<keyword evidence="7" id="KW-0418">Kinase</keyword>
<dbReference type="Pfam" id="PF00454">
    <property type="entry name" value="PI3_PI4_kinase"/>
    <property type="match status" value="1"/>
</dbReference>
<evidence type="ECO:0000256" key="10">
    <source>
        <dbReference type="ARBA" id="ARBA00047899"/>
    </source>
</evidence>
<dbReference type="InterPro" id="IPR016024">
    <property type="entry name" value="ARM-type_fold"/>
</dbReference>
<dbReference type="PROSITE" id="PS51190">
    <property type="entry name" value="FATC"/>
    <property type="match status" value="1"/>
</dbReference>
<evidence type="ECO:0000256" key="11">
    <source>
        <dbReference type="SAM" id="MobiDB-lite"/>
    </source>
</evidence>
<dbReference type="SUPFAM" id="SSF48371">
    <property type="entry name" value="ARM repeat"/>
    <property type="match status" value="1"/>
</dbReference>
<comment type="catalytic activity">
    <reaction evidence="10">
        <text>L-threonyl-[protein] + ATP = O-phospho-L-threonyl-[protein] + ADP + H(+)</text>
        <dbReference type="Rhea" id="RHEA:46608"/>
        <dbReference type="Rhea" id="RHEA-COMP:11060"/>
        <dbReference type="Rhea" id="RHEA-COMP:11605"/>
        <dbReference type="ChEBI" id="CHEBI:15378"/>
        <dbReference type="ChEBI" id="CHEBI:30013"/>
        <dbReference type="ChEBI" id="CHEBI:30616"/>
        <dbReference type="ChEBI" id="CHEBI:61977"/>
        <dbReference type="ChEBI" id="CHEBI:456216"/>
        <dbReference type="EC" id="2.7.11.1"/>
    </reaction>
</comment>
<dbReference type="SMART" id="SM01343">
    <property type="entry name" value="FATC"/>
    <property type="match status" value="1"/>
</dbReference>
<dbReference type="Gene3D" id="1.25.10.10">
    <property type="entry name" value="Leucine-rich Repeat Variant"/>
    <property type="match status" value="1"/>
</dbReference>
<dbReference type="InterPro" id="IPR003152">
    <property type="entry name" value="FATC_dom"/>
</dbReference>
<feature type="region of interest" description="Disordered" evidence="11">
    <location>
        <begin position="2448"/>
        <end position="2477"/>
    </location>
</feature>
<dbReference type="Proteomes" id="UP000011083">
    <property type="component" value="Unassembled WGS sequence"/>
</dbReference>
<evidence type="ECO:0000256" key="9">
    <source>
        <dbReference type="ARBA" id="ARBA00023242"/>
    </source>
</evidence>
<feature type="compositionally biased region" description="Basic and acidic residues" evidence="11">
    <location>
        <begin position="527"/>
        <end position="542"/>
    </location>
</feature>
<dbReference type="STRING" id="1257118.L8GVZ3"/>
<feature type="region of interest" description="Disordered" evidence="11">
    <location>
        <begin position="1716"/>
        <end position="1742"/>
    </location>
</feature>
<dbReference type="PROSITE" id="PS00916">
    <property type="entry name" value="PI3_4_KINASE_2"/>
    <property type="match status" value="1"/>
</dbReference>
<dbReference type="InterPro" id="IPR038980">
    <property type="entry name" value="ATM_plant"/>
</dbReference>
<comment type="subcellular location">
    <subcellularLocation>
        <location evidence="1">Nucleus</location>
    </subcellularLocation>
</comment>
<dbReference type="GeneID" id="14917975"/>
<dbReference type="Pfam" id="PF02259">
    <property type="entry name" value="FAT"/>
    <property type="match status" value="1"/>
</dbReference>
<evidence type="ECO:0000256" key="2">
    <source>
        <dbReference type="ARBA" id="ARBA00012513"/>
    </source>
</evidence>
<dbReference type="InterPro" id="IPR011989">
    <property type="entry name" value="ARM-like"/>
</dbReference>
<accession>L8GVZ3</accession>
<keyword evidence="3" id="KW-0723">Serine/threonine-protein kinase</keyword>
<dbReference type="OrthoDB" id="381190at2759"/>
<dbReference type="PROSITE" id="PS51189">
    <property type="entry name" value="FAT"/>
    <property type="match status" value="1"/>
</dbReference>
<dbReference type="GO" id="GO:0004674">
    <property type="term" value="F:protein serine/threonine kinase activity"/>
    <property type="evidence" value="ECO:0007669"/>
    <property type="project" value="UniProtKB-KW"/>
</dbReference>
<dbReference type="VEuPathDB" id="AmoebaDB:ACA1_061390"/>
<dbReference type="SMART" id="SM00146">
    <property type="entry name" value="PI3Kc"/>
    <property type="match status" value="1"/>
</dbReference>
<keyword evidence="9" id="KW-0539">Nucleus</keyword>
<protein>
    <recommendedName>
        <fullName evidence="2">non-specific serine/threonine protein kinase</fullName>
        <ecNumber evidence="2">2.7.11.1</ecNumber>
    </recommendedName>
</protein>
<dbReference type="InterPro" id="IPR011009">
    <property type="entry name" value="Kinase-like_dom_sf"/>
</dbReference>